<evidence type="ECO:0000256" key="3">
    <source>
        <dbReference type="ARBA" id="ARBA00025724"/>
    </source>
</evidence>
<evidence type="ECO:0000256" key="1">
    <source>
        <dbReference type="ARBA" id="ARBA00004123"/>
    </source>
</evidence>
<sequence>MTDQRVTKRRKAGETEKVDIANLIFGDDFEEAEAMLNAEVRTVIEKLNETNQLERDDMSEMMVNTTKYVETFGEFQDLDSISLCKRELQELRDLKVHGFEAASLCNLMPATADEAKSLIASLKRFDDDDVTQMCNIVQRYKKT</sequence>
<organism evidence="5">
    <name type="scientific">Hemiselmis andersenii</name>
    <name type="common">Cryptophyte alga</name>
    <dbReference type="NCBI Taxonomy" id="464988"/>
    <lineage>
        <taxon>Eukaryota</taxon>
        <taxon>Cryptophyceae</taxon>
        <taxon>Cryptomonadales</taxon>
        <taxon>Hemiselmidaceae</taxon>
        <taxon>Hemiselmis</taxon>
    </lineage>
</organism>
<dbReference type="GO" id="GO:0030880">
    <property type="term" value="C:RNA polymerase complex"/>
    <property type="evidence" value="ECO:0007669"/>
    <property type="project" value="InterPro"/>
</dbReference>
<dbReference type="GO" id="GO:0000166">
    <property type="term" value="F:nucleotide binding"/>
    <property type="evidence" value="ECO:0007669"/>
    <property type="project" value="InterPro"/>
</dbReference>
<dbReference type="InterPro" id="IPR038324">
    <property type="entry name" value="Rpb4/RPC9_sf"/>
</dbReference>
<comment type="similarity">
    <text evidence="3">Belongs to the eukaryotic RPB4 RNA polymerase subunit family.</text>
</comment>
<dbReference type="AlphaFoldDB" id="A0A6U2HTM3"/>
<dbReference type="SUPFAM" id="SSF47819">
    <property type="entry name" value="HRDC-like"/>
    <property type="match status" value="1"/>
</dbReference>
<comment type="subcellular location">
    <subcellularLocation>
        <location evidence="1">Nucleus</location>
    </subcellularLocation>
</comment>
<evidence type="ECO:0000313" key="5">
    <source>
        <dbReference type="EMBL" id="CAD8738814.1"/>
    </source>
</evidence>
<dbReference type="SMART" id="SM00657">
    <property type="entry name" value="RPOL4c"/>
    <property type="match status" value="1"/>
</dbReference>
<keyword evidence="2" id="KW-0539">Nucleus</keyword>
<dbReference type="PANTHER" id="PTHR21297">
    <property type="entry name" value="DNA-DIRECTED RNA POLYMERASE II"/>
    <property type="match status" value="1"/>
</dbReference>
<accession>A0A6U2HTM3</accession>
<evidence type="ECO:0000259" key="4">
    <source>
        <dbReference type="SMART" id="SM00657"/>
    </source>
</evidence>
<protein>
    <recommendedName>
        <fullName evidence="4">RNA polymerase Rpb4/RPC9 core domain-containing protein</fullName>
    </recommendedName>
</protein>
<dbReference type="Pfam" id="PF03874">
    <property type="entry name" value="RNA_pol_Rpb4"/>
    <property type="match status" value="1"/>
</dbReference>
<feature type="domain" description="RNA polymerase Rpb4/RPC9 core" evidence="4">
    <location>
        <begin position="27"/>
        <end position="143"/>
    </location>
</feature>
<dbReference type="InterPro" id="IPR010997">
    <property type="entry name" value="HRDC-like_sf"/>
</dbReference>
<dbReference type="InterPro" id="IPR045222">
    <property type="entry name" value="Rpb4-like"/>
</dbReference>
<proteinExistence type="inferred from homology"/>
<evidence type="ECO:0000256" key="2">
    <source>
        <dbReference type="ARBA" id="ARBA00023242"/>
    </source>
</evidence>
<dbReference type="Gene3D" id="1.20.1250.40">
    <property type="match status" value="1"/>
</dbReference>
<dbReference type="EMBL" id="HBFK01008805">
    <property type="protein sequence ID" value="CAD8738814.1"/>
    <property type="molecule type" value="Transcribed_RNA"/>
</dbReference>
<dbReference type="InterPro" id="IPR006590">
    <property type="entry name" value="RNA_pol_Rpb4/RPC9_core"/>
</dbReference>
<reference evidence="5" key="1">
    <citation type="submission" date="2021-01" db="EMBL/GenBank/DDBJ databases">
        <authorList>
            <person name="Corre E."/>
            <person name="Pelletier E."/>
            <person name="Niang G."/>
            <person name="Scheremetjew M."/>
            <person name="Finn R."/>
            <person name="Kale V."/>
            <person name="Holt S."/>
            <person name="Cochrane G."/>
            <person name="Meng A."/>
            <person name="Brown T."/>
            <person name="Cohen L."/>
        </authorList>
    </citation>
    <scope>NUCLEOTIDE SEQUENCE</scope>
    <source>
        <strain evidence="5">CCMP441</strain>
    </source>
</reference>
<gene>
    <name evidence="5" type="ORF">HAND1043_LOCUS5306</name>
</gene>
<dbReference type="InterPro" id="IPR005574">
    <property type="entry name" value="Rpb4/RPC9"/>
</dbReference>
<dbReference type="GO" id="GO:0005634">
    <property type="term" value="C:nucleus"/>
    <property type="evidence" value="ECO:0007669"/>
    <property type="project" value="UniProtKB-SubCell"/>
</dbReference>
<name>A0A6U2HTM3_HEMAN</name>
<dbReference type="GO" id="GO:0006352">
    <property type="term" value="P:DNA-templated transcription initiation"/>
    <property type="evidence" value="ECO:0007669"/>
    <property type="project" value="InterPro"/>
</dbReference>